<dbReference type="SMART" id="SM00382">
    <property type="entry name" value="AAA"/>
    <property type="match status" value="1"/>
</dbReference>
<keyword evidence="3 5" id="KW-0067">ATP-binding</keyword>
<dbReference type="GO" id="GO:0016887">
    <property type="term" value="F:ATP hydrolysis activity"/>
    <property type="evidence" value="ECO:0007669"/>
    <property type="project" value="InterPro"/>
</dbReference>
<keyword evidence="2" id="KW-0547">Nucleotide-binding</keyword>
<dbReference type="GO" id="GO:0005524">
    <property type="term" value="F:ATP binding"/>
    <property type="evidence" value="ECO:0007669"/>
    <property type="project" value="UniProtKB-KW"/>
</dbReference>
<dbReference type="PANTHER" id="PTHR45772:SF4">
    <property type="entry name" value="ABC TRANSPORTER ATP-BINDING PROTEIN"/>
    <property type="match status" value="1"/>
</dbReference>
<gene>
    <name evidence="5" type="ORF">FHR82_007181</name>
</gene>
<accession>A0A7W7QC51</accession>
<dbReference type="CDD" id="cd03219">
    <property type="entry name" value="ABC_Mj1267_LivG_branched"/>
    <property type="match status" value="1"/>
</dbReference>
<dbReference type="GO" id="GO:0005886">
    <property type="term" value="C:plasma membrane"/>
    <property type="evidence" value="ECO:0007669"/>
    <property type="project" value="TreeGrafter"/>
</dbReference>
<evidence type="ECO:0000256" key="3">
    <source>
        <dbReference type="ARBA" id="ARBA00022840"/>
    </source>
</evidence>
<dbReference type="PROSITE" id="PS50893">
    <property type="entry name" value="ABC_TRANSPORTER_2"/>
    <property type="match status" value="1"/>
</dbReference>
<feature type="domain" description="ABC transporter" evidence="4">
    <location>
        <begin position="6"/>
        <end position="253"/>
    </location>
</feature>
<dbReference type="RefSeq" id="WP_184814935.1">
    <property type="nucleotide sequence ID" value="NZ_JACHJQ010000008.1"/>
</dbReference>
<dbReference type="Proteomes" id="UP000520767">
    <property type="component" value="Unassembled WGS sequence"/>
</dbReference>
<evidence type="ECO:0000256" key="2">
    <source>
        <dbReference type="ARBA" id="ARBA00022741"/>
    </source>
</evidence>
<evidence type="ECO:0000313" key="5">
    <source>
        <dbReference type="EMBL" id="MBB4910922.1"/>
    </source>
</evidence>
<dbReference type="Pfam" id="PF00005">
    <property type="entry name" value="ABC_tran"/>
    <property type="match status" value="1"/>
</dbReference>
<dbReference type="SUPFAM" id="SSF52540">
    <property type="entry name" value="P-loop containing nucleoside triphosphate hydrolases"/>
    <property type="match status" value="1"/>
</dbReference>
<evidence type="ECO:0000259" key="4">
    <source>
        <dbReference type="PROSITE" id="PS50893"/>
    </source>
</evidence>
<keyword evidence="1" id="KW-0813">Transport</keyword>
<dbReference type="AlphaFoldDB" id="A0A7W7QC51"/>
<proteinExistence type="predicted"/>
<dbReference type="EMBL" id="JACHJQ010000008">
    <property type="protein sequence ID" value="MBB4910922.1"/>
    <property type="molecule type" value="Genomic_DNA"/>
</dbReference>
<protein>
    <submittedName>
        <fullName evidence="5">Branched-chain amino acid transport system ATP-binding protein</fullName>
    </submittedName>
</protein>
<dbReference type="FunFam" id="3.40.50.300:FF:000421">
    <property type="entry name" value="Branched-chain amino acid ABC transporter ATP-binding protein"/>
    <property type="match status" value="1"/>
</dbReference>
<evidence type="ECO:0000313" key="6">
    <source>
        <dbReference type="Proteomes" id="UP000520767"/>
    </source>
</evidence>
<organism evidence="5 6">
    <name type="scientific">Actinophytocola algeriensis</name>
    <dbReference type="NCBI Taxonomy" id="1768010"/>
    <lineage>
        <taxon>Bacteria</taxon>
        <taxon>Bacillati</taxon>
        <taxon>Actinomycetota</taxon>
        <taxon>Actinomycetes</taxon>
        <taxon>Pseudonocardiales</taxon>
        <taxon>Pseudonocardiaceae</taxon>
    </lineage>
</organism>
<sequence>MTNDLLSLDNVTVRFGGVAALDKVSFTVRGGQVAALIGPNGAGKTTAFNAISRLVRPAEGRIHFDGKDLLRLDAAALSGLGIARTFQNLALWPGMTVLENVMVGGHARGRVGFVTSLLGRPARREDGELRARAYAMLDWFGVSDVAHRECKGLPFGTLKRVELARALISDPTLLLLDEPAGGLAHGDVRELGELLLRLRDERDMTLLLVEHHMQFVMGISDYVVALDFGRNLVAGTPAELRDSPELVEAYLGTPA</sequence>
<dbReference type="PANTHER" id="PTHR45772">
    <property type="entry name" value="CONSERVED COMPONENT OF ABC TRANSPORTER FOR NATURAL AMINO ACIDS-RELATED"/>
    <property type="match status" value="1"/>
</dbReference>
<dbReference type="InterPro" id="IPR027417">
    <property type="entry name" value="P-loop_NTPase"/>
</dbReference>
<reference evidence="5 6" key="1">
    <citation type="submission" date="2020-08" db="EMBL/GenBank/DDBJ databases">
        <title>Genomic Encyclopedia of Type Strains, Phase III (KMG-III): the genomes of soil and plant-associated and newly described type strains.</title>
        <authorList>
            <person name="Whitman W."/>
        </authorList>
    </citation>
    <scope>NUCLEOTIDE SEQUENCE [LARGE SCALE GENOMIC DNA]</scope>
    <source>
        <strain evidence="5 6">CECT 8960</strain>
    </source>
</reference>
<dbReference type="InterPro" id="IPR051120">
    <property type="entry name" value="ABC_AA/LPS_Transport"/>
</dbReference>
<evidence type="ECO:0000256" key="1">
    <source>
        <dbReference type="ARBA" id="ARBA00022448"/>
    </source>
</evidence>
<comment type="caution">
    <text evidence="5">The sequence shown here is derived from an EMBL/GenBank/DDBJ whole genome shotgun (WGS) entry which is preliminary data.</text>
</comment>
<dbReference type="InterPro" id="IPR003593">
    <property type="entry name" value="AAA+_ATPase"/>
</dbReference>
<dbReference type="InterPro" id="IPR003439">
    <property type="entry name" value="ABC_transporter-like_ATP-bd"/>
</dbReference>
<dbReference type="Gene3D" id="3.40.50.300">
    <property type="entry name" value="P-loop containing nucleotide triphosphate hydrolases"/>
    <property type="match status" value="1"/>
</dbReference>
<keyword evidence="6" id="KW-1185">Reference proteome</keyword>
<name>A0A7W7QC51_9PSEU</name>